<evidence type="ECO:0000313" key="1">
    <source>
        <dbReference type="EMBL" id="WPF64883.1"/>
    </source>
</evidence>
<sequence length="32" mass="3573">MSWKLAGVQLIFTQMDGWLVASYLGTAIQNTE</sequence>
<reference evidence="1 2" key="1">
    <citation type="submission" date="2023-10" db="EMBL/GenBank/DDBJ databases">
        <title>Genome Sequence of the Siphoviridae Staphylococcus aureus Phage MVC_VPHSA1.</title>
        <authorList>
            <person name="Deepak S.J."/>
            <person name="Porteen K."/>
            <person name="Wilfred R."/>
            <person name="Anbazhagan S."/>
            <person name="Elango A."/>
            <person name="Senthil Kumar T."/>
            <person name="Narendra B."/>
            <person name="Sureshkannan S."/>
            <person name="Nithya Quintoil M."/>
            <person name="Charley C.A."/>
            <person name="Teresa S."/>
            <person name="Raghavendra A.G."/>
        </authorList>
    </citation>
    <scope>NUCLEOTIDE SEQUENCE [LARGE SCALE GENOMIC DNA]</scope>
</reference>
<organism evidence="1 2">
    <name type="scientific">Staphylococcus phage MVC_VPHSA1</name>
    <dbReference type="NCBI Taxonomy" id="3088876"/>
    <lineage>
        <taxon>Viruses</taxon>
        <taxon>Duplodnaviria</taxon>
        <taxon>Heunggongvirae</taxon>
        <taxon>Uroviricota</taxon>
        <taxon>Caudoviricetes</taxon>
        <taxon>Ehrlichviridae</taxon>
        <taxon>Chennaivirus</taxon>
        <taxon>Chennaivirus MVCVPHSA1</taxon>
    </lineage>
</organism>
<protein>
    <submittedName>
        <fullName evidence="1">Uncharacterized protein</fullName>
    </submittedName>
</protein>
<dbReference type="EMBL" id="OR670591">
    <property type="protein sequence ID" value="WPF64883.1"/>
    <property type="molecule type" value="Genomic_DNA"/>
</dbReference>
<dbReference type="Proteomes" id="UP001322219">
    <property type="component" value="Segment"/>
</dbReference>
<gene>
    <name evidence="1" type="ORF">FBHYGVHD_CDS0036</name>
</gene>
<accession>A0ABZ0QYR1</accession>
<name>A0ABZ0QYR1_9CAUD</name>
<keyword evidence="2" id="KW-1185">Reference proteome</keyword>
<evidence type="ECO:0000313" key="2">
    <source>
        <dbReference type="Proteomes" id="UP001322219"/>
    </source>
</evidence>
<proteinExistence type="predicted"/>